<dbReference type="InterPro" id="IPR003029">
    <property type="entry name" value="S1_domain"/>
</dbReference>
<accession>A0ABR4NK76</accession>
<organism evidence="5 6">
    <name type="scientific">Polyrhizophydium stewartii</name>
    <dbReference type="NCBI Taxonomy" id="2732419"/>
    <lineage>
        <taxon>Eukaryota</taxon>
        <taxon>Fungi</taxon>
        <taxon>Fungi incertae sedis</taxon>
        <taxon>Chytridiomycota</taxon>
        <taxon>Chytridiomycota incertae sedis</taxon>
        <taxon>Chytridiomycetes</taxon>
        <taxon>Rhizophydiales</taxon>
        <taxon>Rhizophydiales incertae sedis</taxon>
        <taxon>Polyrhizophydium</taxon>
    </lineage>
</organism>
<comment type="subcellular location">
    <subcellularLocation>
        <location evidence="1">Nucleus</location>
        <location evidence="1">Nucleolus</location>
    </subcellularLocation>
</comment>
<dbReference type="InterPro" id="IPR025721">
    <property type="entry name" value="Exosome_cplx_N_dom"/>
</dbReference>
<dbReference type="CDD" id="cd05791">
    <property type="entry name" value="S1_CSL4"/>
    <property type="match status" value="1"/>
</dbReference>
<dbReference type="Pfam" id="PF14382">
    <property type="entry name" value="ECR1_N"/>
    <property type="match status" value="1"/>
</dbReference>
<protein>
    <recommendedName>
        <fullName evidence="4">S1 motif domain-containing protein</fullName>
    </recommendedName>
</protein>
<reference evidence="5 6" key="1">
    <citation type="submission" date="2023-09" db="EMBL/GenBank/DDBJ databases">
        <title>Pangenome analysis of Batrachochytrium dendrobatidis and related Chytrids.</title>
        <authorList>
            <person name="Yacoub M.N."/>
            <person name="Stajich J.E."/>
            <person name="James T.Y."/>
        </authorList>
    </citation>
    <scope>NUCLEOTIDE SEQUENCE [LARGE SCALE GENOMIC DNA]</scope>
    <source>
        <strain evidence="5 6">JEL0888</strain>
    </source>
</reference>
<dbReference type="PANTHER" id="PTHR12686">
    <property type="entry name" value="3'-5' EXORIBONUCLEASE CSL4-RELATED"/>
    <property type="match status" value="1"/>
</dbReference>
<dbReference type="InterPro" id="IPR019495">
    <property type="entry name" value="EXOSC1_C"/>
</dbReference>
<evidence type="ECO:0000256" key="1">
    <source>
        <dbReference type="ARBA" id="ARBA00004604"/>
    </source>
</evidence>
<evidence type="ECO:0000256" key="2">
    <source>
        <dbReference type="ARBA" id="ARBA00022490"/>
    </source>
</evidence>
<keyword evidence="3" id="KW-0271">Exosome</keyword>
<dbReference type="Pfam" id="PF10447">
    <property type="entry name" value="EXOSC1"/>
    <property type="match status" value="1"/>
</dbReference>
<proteinExistence type="predicted"/>
<comment type="caution">
    <text evidence="5">The sequence shown here is derived from an EMBL/GenBank/DDBJ whole genome shotgun (WGS) entry which is preliminary data.</text>
</comment>
<dbReference type="SUPFAM" id="SSF50249">
    <property type="entry name" value="Nucleic acid-binding proteins"/>
    <property type="match status" value="1"/>
</dbReference>
<gene>
    <name evidence="5" type="ORF">HK105_200847</name>
</gene>
<dbReference type="Proteomes" id="UP001527925">
    <property type="component" value="Unassembled WGS sequence"/>
</dbReference>
<dbReference type="Gene3D" id="2.40.50.140">
    <property type="entry name" value="Nucleic acid-binding proteins"/>
    <property type="match status" value="1"/>
</dbReference>
<evidence type="ECO:0000256" key="3">
    <source>
        <dbReference type="ARBA" id="ARBA00022835"/>
    </source>
</evidence>
<name>A0ABR4NK76_9FUNG</name>
<evidence type="ECO:0000313" key="6">
    <source>
        <dbReference type="Proteomes" id="UP001527925"/>
    </source>
</evidence>
<evidence type="ECO:0000259" key="4">
    <source>
        <dbReference type="PROSITE" id="PS50126"/>
    </source>
</evidence>
<sequence length="209" mass="22074">MSTKVLPGQRLGTTAEFRAGSGTYVRDGFVHAAVVGHRTLVRPGESADPAGAAPGAGAAAAAGADAAVPPTLAVVRDRHATAVPEIGSIIIGKVARVNPRLASLNIMVVGTTPCTETFQGVIRVQDVRATEKDKVQIYRSFRPGDVVRARVISLGDAKSYFLSTAENELGVVFAQSMAGYTMVPISWEEMVCPKTKVIEFRKCAKPPQQ</sequence>
<dbReference type="SMART" id="SM00316">
    <property type="entry name" value="S1"/>
    <property type="match status" value="1"/>
</dbReference>
<dbReference type="InterPro" id="IPR012340">
    <property type="entry name" value="NA-bd_OB-fold"/>
</dbReference>
<dbReference type="PANTHER" id="PTHR12686:SF8">
    <property type="entry name" value="EXOSOME COMPLEX COMPONENT CSL4"/>
    <property type="match status" value="1"/>
</dbReference>
<keyword evidence="6" id="KW-1185">Reference proteome</keyword>
<feature type="domain" description="S1 motif" evidence="4">
    <location>
        <begin position="87"/>
        <end position="165"/>
    </location>
</feature>
<keyword evidence="2" id="KW-0963">Cytoplasm</keyword>
<dbReference type="Gene3D" id="2.40.50.100">
    <property type="match status" value="1"/>
</dbReference>
<dbReference type="SUPFAM" id="SSF110324">
    <property type="entry name" value="Ribosomal L27 protein-like"/>
    <property type="match status" value="1"/>
</dbReference>
<evidence type="ECO:0000313" key="5">
    <source>
        <dbReference type="EMBL" id="KAL2919930.1"/>
    </source>
</evidence>
<dbReference type="PROSITE" id="PS50126">
    <property type="entry name" value="S1"/>
    <property type="match status" value="1"/>
</dbReference>
<dbReference type="EMBL" id="JADGIZ020000002">
    <property type="protein sequence ID" value="KAL2919930.1"/>
    <property type="molecule type" value="Genomic_DNA"/>
</dbReference>
<dbReference type="InterPro" id="IPR039771">
    <property type="entry name" value="Csl4"/>
</dbReference>